<feature type="non-terminal residue" evidence="1">
    <location>
        <position position="1"/>
    </location>
</feature>
<accession>X1H0J4</accession>
<name>X1H0J4_9ZZZZ</name>
<proteinExistence type="predicted"/>
<reference evidence="1" key="1">
    <citation type="journal article" date="2014" name="Front. Microbiol.">
        <title>High frequency of phylogenetically diverse reductive dehalogenase-homologous genes in deep subseafloor sedimentary metagenomes.</title>
        <authorList>
            <person name="Kawai M."/>
            <person name="Futagami T."/>
            <person name="Toyoda A."/>
            <person name="Takaki Y."/>
            <person name="Nishi S."/>
            <person name="Hori S."/>
            <person name="Arai W."/>
            <person name="Tsubouchi T."/>
            <person name="Morono Y."/>
            <person name="Uchiyama I."/>
            <person name="Ito T."/>
            <person name="Fujiyama A."/>
            <person name="Inagaki F."/>
            <person name="Takami H."/>
        </authorList>
    </citation>
    <scope>NUCLEOTIDE SEQUENCE</scope>
    <source>
        <strain evidence="1">Expedition CK06-06</strain>
    </source>
</reference>
<protein>
    <submittedName>
        <fullName evidence="1">Uncharacterized protein</fullName>
    </submittedName>
</protein>
<evidence type="ECO:0000313" key="1">
    <source>
        <dbReference type="EMBL" id="GAH38793.1"/>
    </source>
</evidence>
<dbReference type="AlphaFoldDB" id="X1H0J4"/>
<gene>
    <name evidence="1" type="ORF">S03H2_16174</name>
</gene>
<dbReference type="EMBL" id="BARU01008253">
    <property type="protein sequence ID" value="GAH38793.1"/>
    <property type="molecule type" value="Genomic_DNA"/>
</dbReference>
<organism evidence="1">
    <name type="scientific">marine sediment metagenome</name>
    <dbReference type="NCBI Taxonomy" id="412755"/>
    <lineage>
        <taxon>unclassified sequences</taxon>
        <taxon>metagenomes</taxon>
        <taxon>ecological metagenomes</taxon>
    </lineage>
</organism>
<comment type="caution">
    <text evidence="1">The sequence shown here is derived from an EMBL/GenBank/DDBJ whole genome shotgun (WGS) entry which is preliminary data.</text>
</comment>
<sequence length="59" mass="6288">CVPAAFGPESASYFTGTVDPVPVFIDALGLVVDPKTGRRRTVRPHARPEAADMQGVNFC</sequence>